<evidence type="ECO:0000313" key="9">
    <source>
        <dbReference type="EMBL" id="MFE8702439.1"/>
    </source>
</evidence>
<evidence type="ECO:0000256" key="7">
    <source>
        <dbReference type="SAM" id="Phobius"/>
    </source>
</evidence>
<feature type="transmembrane region" description="Helical" evidence="7">
    <location>
        <begin position="290"/>
        <end position="308"/>
    </location>
</feature>
<name>A0ABW6KE31_9BACI</name>
<evidence type="ECO:0000256" key="2">
    <source>
        <dbReference type="ARBA" id="ARBA00022448"/>
    </source>
</evidence>
<keyword evidence="3" id="KW-1003">Cell membrane</keyword>
<comment type="caution">
    <text evidence="9">The sequence shown here is derived from an EMBL/GenBank/DDBJ whole genome shotgun (WGS) entry which is preliminary data.</text>
</comment>
<dbReference type="PROSITE" id="PS50850">
    <property type="entry name" value="MFS"/>
    <property type="match status" value="1"/>
</dbReference>
<feature type="transmembrane region" description="Helical" evidence="7">
    <location>
        <begin position="16"/>
        <end position="41"/>
    </location>
</feature>
<feature type="transmembrane region" description="Helical" evidence="7">
    <location>
        <begin position="142"/>
        <end position="164"/>
    </location>
</feature>
<feature type="transmembrane region" description="Helical" evidence="7">
    <location>
        <begin position="314"/>
        <end position="337"/>
    </location>
</feature>
<evidence type="ECO:0000256" key="1">
    <source>
        <dbReference type="ARBA" id="ARBA00004651"/>
    </source>
</evidence>
<dbReference type="PANTHER" id="PTHR43124">
    <property type="entry name" value="PURINE EFFLUX PUMP PBUE"/>
    <property type="match status" value="1"/>
</dbReference>
<keyword evidence="6 7" id="KW-0472">Membrane</keyword>
<feature type="transmembrane region" description="Helical" evidence="7">
    <location>
        <begin position="374"/>
        <end position="399"/>
    </location>
</feature>
<evidence type="ECO:0000256" key="6">
    <source>
        <dbReference type="ARBA" id="ARBA00023136"/>
    </source>
</evidence>
<dbReference type="InterPro" id="IPR050189">
    <property type="entry name" value="MFS_Efflux_Transporters"/>
</dbReference>
<protein>
    <submittedName>
        <fullName evidence="9">MFS transporter</fullName>
    </submittedName>
</protein>
<dbReference type="Pfam" id="PF07690">
    <property type="entry name" value="MFS_1"/>
    <property type="match status" value="1"/>
</dbReference>
<gene>
    <name evidence="9" type="ORF">ACFYKX_17715</name>
</gene>
<dbReference type="InterPro" id="IPR020846">
    <property type="entry name" value="MFS_dom"/>
</dbReference>
<evidence type="ECO:0000313" key="10">
    <source>
        <dbReference type="Proteomes" id="UP001601059"/>
    </source>
</evidence>
<dbReference type="PANTHER" id="PTHR43124:SF3">
    <property type="entry name" value="CHLORAMPHENICOL EFFLUX PUMP RV0191"/>
    <property type="match status" value="1"/>
</dbReference>
<keyword evidence="5 7" id="KW-1133">Transmembrane helix</keyword>
<comment type="subcellular location">
    <subcellularLocation>
        <location evidence="1">Cell membrane</location>
        <topology evidence="1">Multi-pass membrane protein</topology>
    </subcellularLocation>
</comment>
<feature type="transmembrane region" description="Helical" evidence="7">
    <location>
        <begin position="53"/>
        <end position="73"/>
    </location>
</feature>
<dbReference type="RefSeq" id="WP_389362404.1">
    <property type="nucleotide sequence ID" value="NZ_JBIACK010000009.1"/>
</dbReference>
<organism evidence="9 10">
    <name type="scientific">Cytobacillus spartinae</name>
    <dbReference type="NCBI Taxonomy" id="3299023"/>
    <lineage>
        <taxon>Bacteria</taxon>
        <taxon>Bacillati</taxon>
        <taxon>Bacillota</taxon>
        <taxon>Bacilli</taxon>
        <taxon>Bacillales</taxon>
        <taxon>Bacillaceae</taxon>
        <taxon>Cytobacillus</taxon>
    </lineage>
</organism>
<feature type="transmembrane region" description="Helical" evidence="7">
    <location>
        <begin position="170"/>
        <end position="190"/>
    </location>
</feature>
<dbReference type="InterPro" id="IPR011701">
    <property type="entry name" value="MFS"/>
</dbReference>
<dbReference type="Proteomes" id="UP001601059">
    <property type="component" value="Unassembled WGS sequence"/>
</dbReference>
<dbReference type="EMBL" id="JBIACK010000009">
    <property type="protein sequence ID" value="MFE8702439.1"/>
    <property type="molecule type" value="Genomic_DNA"/>
</dbReference>
<sequence>MLHTVKVESESHHVPWLAVIGLVIGIFISGSEELVISALLIDLAESFGSTVDMIAYSISVFGIAVILGAPLIALFEDRTSRSTTLLLGMSLFIIGTIICALAPSILVFFIGRFFSGLAAGAFIPMAYAFVGDHTSERMRGKIMGIIVSSWSLSLVFGVPIGAIIGDWYSWRWVFIFFVVLGVLAMILIRYDQKVYQRERVVIFKHKEHGQPLLKSFMAAIQTPFVPSLIFITFCNMLGFYGMYSYFGSYFRSTFSSGSAFVGVVVVIYGIGFASILFTGRFVDKINKKQALTYSMLALSVILFMIPHIARILPILAVILFIWGVLQSFIVTLLSTSLNESSKRYRGRILALYSLTSNLAVTIGAGVMGPVYSGYGYVTVAIMCSAFTFIGLIVGFKAFFFSKNNKKQYNLPSTN</sequence>
<keyword evidence="4 7" id="KW-0812">Transmembrane</keyword>
<proteinExistence type="predicted"/>
<accession>A0ABW6KE31</accession>
<reference evidence="9 10" key="1">
    <citation type="submission" date="2024-08" db="EMBL/GenBank/DDBJ databases">
        <title>Two novel Cytobacillus novel species.</title>
        <authorList>
            <person name="Liu G."/>
        </authorList>
    </citation>
    <scope>NUCLEOTIDE SEQUENCE [LARGE SCALE GENOMIC DNA]</scope>
    <source>
        <strain evidence="9 10">FJAT-54145</strain>
    </source>
</reference>
<keyword evidence="10" id="KW-1185">Reference proteome</keyword>
<dbReference type="CDD" id="cd17324">
    <property type="entry name" value="MFS_NepI_like"/>
    <property type="match status" value="1"/>
</dbReference>
<feature type="transmembrane region" description="Helical" evidence="7">
    <location>
        <begin position="113"/>
        <end position="130"/>
    </location>
</feature>
<dbReference type="SUPFAM" id="SSF103473">
    <property type="entry name" value="MFS general substrate transporter"/>
    <property type="match status" value="1"/>
</dbReference>
<evidence type="ECO:0000256" key="5">
    <source>
        <dbReference type="ARBA" id="ARBA00022989"/>
    </source>
</evidence>
<feature type="domain" description="Major facilitator superfamily (MFS) profile" evidence="8">
    <location>
        <begin position="18"/>
        <end position="402"/>
    </location>
</feature>
<evidence type="ECO:0000256" key="3">
    <source>
        <dbReference type="ARBA" id="ARBA00022475"/>
    </source>
</evidence>
<dbReference type="InterPro" id="IPR036259">
    <property type="entry name" value="MFS_trans_sf"/>
</dbReference>
<evidence type="ECO:0000259" key="8">
    <source>
        <dbReference type="PROSITE" id="PS50850"/>
    </source>
</evidence>
<evidence type="ECO:0000256" key="4">
    <source>
        <dbReference type="ARBA" id="ARBA00022692"/>
    </source>
</evidence>
<keyword evidence="2" id="KW-0813">Transport</keyword>
<feature type="transmembrane region" description="Helical" evidence="7">
    <location>
        <begin position="258"/>
        <end position="278"/>
    </location>
</feature>
<dbReference type="Gene3D" id="1.20.1250.20">
    <property type="entry name" value="MFS general substrate transporter like domains"/>
    <property type="match status" value="1"/>
</dbReference>
<feature type="transmembrane region" description="Helical" evidence="7">
    <location>
        <begin position="349"/>
        <end position="368"/>
    </location>
</feature>
<feature type="transmembrane region" description="Helical" evidence="7">
    <location>
        <begin position="85"/>
        <end position="107"/>
    </location>
</feature>
<feature type="transmembrane region" description="Helical" evidence="7">
    <location>
        <begin position="224"/>
        <end position="246"/>
    </location>
</feature>